<dbReference type="SUPFAM" id="SSF69618">
    <property type="entry name" value="HemD-like"/>
    <property type="match status" value="1"/>
</dbReference>
<name>A0A0R6XTL1_LEIMA</name>
<reference evidence="2" key="1">
    <citation type="journal article" date="2016" name="PLoS Negl. Trop. Dis.">
        <title>The Dynamics of Lateral Gene Transfer in Genus Leishmania - A Route for Adaptation and Species Diversification.</title>
        <authorList>
            <person name="Vikeved E."/>
            <person name="Backlund A."/>
            <person name="Alsmark C."/>
        </authorList>
    </citation>
    <scope>NUCLEOTIDE SEQUENCE</scope>
    <source>
        <strain evidence="2">L1989/05</strain>
    </source>
</reference>
<sequence>MSSHQILITAPEVYSKRFAQALEARSLIPMAVPVIETIATPDTADMRALLEQDLNGIDYIAFCSRCAVDSLSAALDHRYGGGGESVSERAGSAPAVNEDRRATAAVKVLAKCALAAIGKDADYVFERLRIRTTICPDEPSPAGIAAKLAESGRAEGRTIAVLAPCVEGFTEPDVVPRFVDQLKGMGMKVVRVDAYMTRPVSEEAVSAAVTALKNGSVRGVAFTSAGEIAVLLRRSPQCLMNIDVACFGPYTAGFAAKHGVKVSCVAKDFRSFDGFAATIEQHYASR</sequence>
<dbReference type="EMBL" id="KM411712">
    <property type="protein sequence ID" value="AKK31161.1"/>
    <property type="molecule type" value="Genomic_DNA"/>
</dbReference>
<dbReference type="Gene3D" id="3.40.50.10090">
    <property type="match status" value="2"/>
</dbReference>
<dbReference type="PANTHER" id="PTHR38020:SF1">
    <property type="entry name" value="UROPORPHYRINOGEN-III SYNTHASE"/>
    <property type="match status" value="1"/>
</dbReference>
<dbReference type="AlphaFoldDB" id="A0A0R6XTL1"/>
<organism evidence="2">
    <name type="scientific">Leishmania major</name>
    <dbReference type="NCBI Taxonomy" id="5664"/>
    <lineage>
        <taxon>Eukaryota</taxon>
        <taxon>Discoba</taxon>
        <taxon>Euglenozoa</taxon>
        <taxon>Kinetoplastea</taxon>
        <taxon>Metakinetoplastina</taxon>
        <taxon>Trypanosomatida</taxon>
        <taxon>Trypanosomatidae</taxon>
        <taxon>Leishmaniinae</taxon>
        <taxon>Leishmania</taxon>
    </lineage>
</organism>
<evidence type="ECO:0000259" key="1">
    <source>
        <dbReference type="Pfam" id="PF02602"/>
    </source>
</evidence>
<dbReference type="CDD" id="cd06578">
    <property type="entry name" value="HemD"/>
    <property type="match status" value="1"/>
</dbReference>
<dbReference type="VEuPathDB" id="TriTrypDB:LmjF.03.0680"/>
<feature type="domain" description="Tetrapyrrole biosynthesis uroporphyrinogen III synthase" evidence="1">
    <location>
        <begin position="17"/>
        <end position="270"/>
    </location>
</feature>
<dbReference type="InterPro" id="IPR003754">
    <property type="entry name" value="4pyrrol_synth_uPrphyn_synth"/>
</dbReference>
<dbReference type="VEuPathDB" id="TriTrypDB:LMJFC_030012000"/>
<proteinExistence type="predicted"/>
<accession>A0A0R6XTL1</accession>
<dbReference type="Pfam" id="PF02602">
    <property type="entry name" value="HEM4"/>
    <property type="match status" value="1"/>
</dbReference>
<dbReference type="UniPathway" id="UPA00251">
    <property type="reaction ID" value="UER00320"/>
</dbReference>
<dbReference type="GO" id="GO:0004852">
    <property type="term" value="F:uroporphyrinogen-III synthase activity"/>
    <property type="evidence" value="ECO:0007669"/>
    <property type="project" value="InterPro"/>
</dbReference>
<dbReference type="InterPro" id="IPR036108">
    <property type="entry name" value="4pyrrol_syn_uPrphyn_synt_sf"/>
</dbReference>
<dbReference type="GO" id="GO:0006782">
    <property type="term" value="P:protoporphyrinogen IX biosynthetic process"/>
    <property type="evidence" value="ECO:0007669"/>
    <property type="project" value="UniProtKB-UniPathway"/>
</dbReference>
<dbReference type="PANTHER" id="PTHR38020">
    <property type="entry name" value="UROPORPHYRINOGEN-III SYNTHASE"/>
    <property type="match status" value="1"/>
</dbReference>
<protein>
    <recommendedName>
        <fullName evidence="1">Tetrapyrrole biosynthesis uroporphyrinogen III synthase domain-containing protein</fullName>
    </recommendedName>
</protein>
<evidence type="ECO:0000313" key="2">
    <source>
        <dbReference type="EMBL" id="AKK31161.1"/>
    </source>
</evidence>